<dbReference type="OrthoDB" id="1862401at2759"/>
<dbReference type="InterPro" id="IPR023213">
    <property type="entry name" value="CAT-like_dom_sf"/>
</dbReference>
<dbReference type="RefSeq" id="XP_018822307.1">
    <property type="nucleotide sequence ID" value="XM_018966762.2"/>
</dbReference>
<evidence type="ECO:0000256" key="1">
    <source>
        <dbReference type="ARBA" id="ARBA00009861"/>
    </source>
</evidence>
<keyword evidence="4" id="KW-1185">Reference proteome</keyword>
<evidence type="ECO:0000313" key="4">
    <source>
        <dbReference type="Proteomes" id="UP000235220"/>
    </source>
</evidence>
<reference evidence="5" key="1">
    <citation type="submission" date="2025-08" db="UniProtKB">
        <authorList>
            <consortium name="RefSeq"/>
        </authorList>
    </citation>
    <scope>IDENTIFICATION</scope>
    <source>
        <tissue evidence="5">Leaves</tissue>
    </source>
</reference>
<keyword evidence="3" id="KW-0012">Acyltransferase</keyword>
<dbReference type="FunFam" id="3.30.559.10:FF:000008">
    <property type="entry name" value="Tryptamine hydroxycinnamoyl transferase"/>
    <property type="match status" value="1"/>
</dbReference>
<dbReference type="Gramene" id="Jr06_06530_p1">
    <property type="protein sequence ID" value="cds.Jr06_06530_p1"/>
    <property type="gene ID" value="Jr06_06530"/>
</dbReference>
<name>A0A2I4ESD3_JUGRE</name>
<accession>A0A2I4ESD3</accession>
<organism evidence="4 5">
    <name type="scientific">Juglans regia</name>
    <name type="common">English walnut</name>
    <dbReference type="NCBI Taxonomy" id="51240"/>
    <lineage>
        <taxon>Eukaryota</taxon>
        <taxon>Viridiplantae</taxon>
        <taxon>Streptophyta</taxon>
        <taxon>Embryophyta</taxon>
        <taxon>Tracheophyta</taxon>
        <taxon>Spermatophyta</taxon>
        <taxon>Magnoliopsida</taxon>
        <taxon>eudicotyledons</taxon>
        <taxon>Gunneridae</taxon>
        <taxon>Pentapetalae</taxon>
        <taxon>rosids</taxon>
        <taxon>fabids</taxon>
        <taxon>Fagales</taxon>
        <taxon>Juglandaceae</taxon>
        <taxon>Juglans</taxon>
    </lineage>
</organism>
<dbReference type="InterPro" id="IPR051283">
    <property type="entry name" value="Sec_Metabolite_Acyltrans"/>
</dbReference>
<sequence length="496" mass="56234">MKHRFLPIQLLKQYSSDNRFLPRNLHCFNCIKQRSYSKEHTDREIEPKVRQISEFFIKPKHASEESKQPLYLAPWDLTMLSAHYIQRGLLFRKPPAADGREGFLKTVLDRLKRSLSLTLVHFYPLSGRLVTEMNGSQPSCLIFVDCNHSPGAKFIHAAVDVKVSDILSPIDVPSSTVQSFFDLDKAVNFDGHTLPLLSIQVTELKDGIFIGCSMNHSIADGNSFWHFLNTWSEIFQADDDISISRPPIHKRWFPDGYGPIINLPFTHQDEFISRYQAPELRERIFHFSSESIAKLKAKANAECKSENISSFQSLSALVWSCITRARRLPQDQITSCKLMINNRSRMDPPWSQDYFGNSIHIVAGVATAGELLERNHGWAAWQLHQAVDNHTDKVVRGWLQNWLQSPTVSQLSRYFDRYSLLIGSSPRFNMYGTEFGMGKAVAIRGGNGNKFDGKLSSYPGDEGGGSIDLEVCLAPETMSSLESNFEFMDAVSVPHD</sequence>
<dbReference type="KEGG" id="jre:108992261"/>
<proteinExistence type="inferred from homology"/>
<evidence type="ECO:0000256" key="3">
    <source>
        <dbReference type="ARBA" id="ARBA00023315"/>
    </source>
</evidence>
<dbReference type="Proteomes" id="UP000235220">
    <property type="component" value="Chromosome 6"/>
</dbReference>
<dbReference type="GO" id="GO:0005737">
    <property type="term" value="C:cytoplasm"/>
    <property type="evidence" value="ECO:0000318"/>
    <property type="project" value="GO_Central"/>
</dbReference>
<comment type="similarity">
    <text evidence="1">Belongs to the plant acyltransferase family.</text>
</comment>
<dbReference type="STRING" id="51240.A0A2I4ESD3"/>
<dbReference type="GeneID" id="108992261"/>
<dbReference type="GO" id="GO:0016747">
    <property type="term" value="F:acyltransferase activity, transferring groups other than amino-acyl groups"/>
    <property type="evidence" value="ECO:0000318"/>
    <property type="project" value="GO_Central"/>
</dbReference>
<keyword evidence="2" id="KW-0808">Transferase</keyword>
<evidence type="ECO:0000256" key="2">
    <source>
        <dbReference type="ARBA" id="ARBA00022679"/>
    </source>
</evidence>
<protein>
    <submittedName>
        <fullName evidence="5">Uncharacterized acetyltransferase At3g50280-like</fullName>
    </submittedName>
</protein>
<dbReference type="AlphaFoldDB" id="A0A2I4ESD3"/>
<gene>
    <name evidence="5" type="primary">LOC108992261</name>
</gene>
<dbReference type="PANTHER" id="PTHR31896">
    <property type="entry name" value="FAMILY REGULATORY PROTEIN, PUTATIVE (AFU_ORTHOLOGUE AFUA_3G14730)-RELATED"/>
    <property type="match status" value="1"/>
</dbReference>
<evidence type="ECO:0000313" key="5">
    <source>
        <dbReference type="RefSeq" id="XP_018822307.1"/>
    </source>
</evidence>
<dbReference type="PANTHER" id="PTHR31896:SF12">
    <property type="entry name" value="HXXXD-TYPE ACYL-TRANSFERASE FAMILY PROTEIN"/>
    <property type="match status" value="1"/>
</dbReference>
<dbReference type="Gene3D" id="3.30.559.10">
    <property type="entry name" value="Chloramphenicol acetyltransferase-like domain"/>
    <property type="match status" value="2"/>
</dbReference>
<dbReference type="Pfam" id="PF02458">
    <property type="entry name" value="Transferase"/>
    <property type="match status" value="1"/>
</dbReference>
<dbReference type="FunCoup" id="A0A2I4ESD3">
    <property type="interactions" value="29"/>
</dbReference>